<feature type="transmembrane region" description="Helical" evidence="7">
    <location>
        <begin position="277"/>
        <end position="296"/>
    </location>
</feature>
<organism evidence="9 10">
    <name type="scientific">Bythopirellula polymerisocia</name>
    <dbReference type="NCBI Taxonomy" id="2528003"/>
    <lineage>
        <taxon>Bacteria</taxon>
        <taxon>Pseudomonadati</taxon>
        <taxon>Planctomycetota</taxon>
        <taxon>Planctomycetia</taxon>
        <taxon>Pirellulales</taxon>
        <taxon>Lacipirellulaceae</taxon>
        <taxon>Bythopirellula</taxon>
    </lineage>
</organism>
<dbReference type="GO" id="GO:0006813">
    <property type="term" value="P:potassium ion transport"/>
    <property type="evidence" value="ECO:0007669"/>
    <property type="project" value="InterPro"/>
</dbReference>
<keyword evidence="6 7" id="KW-0472">Membrane</keyword>
<evidence type="ECO:0000256" key="4">
    <source>
        <dbReference type="ARBA" id="ARBA00022692"/>
    </source>
</evidence>
<feature type="domain" description="RCK N-terminal" evidence="8">
    <location>
        <begin position="408"/>
        <end position="524"/>
    </location>
</feature>
<evidence type="ECO:0000256" key="2">
    <source>
        <dbReference type="ARBA" id="ARBA00005551"/>
    </source>
</evidence>
<feature type="transmembrane region" description="Helical" evidence="7">
    <location>
        <begin position="93"/>
        <end position="115"/>
    </location>
</feature>
<protein>
    <submittedName>
        <fullName evidence="9">Inner membrane protein YbaL</fullName>
    </submittedName>
</protein>
<dbReference type="Pfam" id="PF00999">
    <property type="entry name" value="Na_H_Exchanger"/>
    <property type="match status" value="1"/>
</dbReference>
<gene>
    <name evidence="9" type="primary">ybaL_2</name>
    <name evidence="9" type="ORF">Pla144_22320</name>
</gene>
<feature type="transmembrane region" description="Helical" evidence="7">
    <location>
        <begin position="154"/>
        <end position="176"/>
    </location>
</feature>
<dbReference type="PANTHER" id="PTHR42751">
    <property type="entry name" value="SODIUM/HYDROGEN EXCHANGER FAMILY/TRKA DOMAIN PROTEIN"/>
    <property type="match status" value="1"/>
</dbReference>
<evidence type="ECO:0000259" key="8">
    <source>
        <dbReference type="PROSITE" id="PS51201"/>
    </source>
</evidence>
<feature type="transmembrane region" description="Helical" evidence="7">
    <location>
        <begin position="365"/>
        <end position="385"/>
    </location>
</feature>
<feature type="transmembrane region" description="Helical" evidence="7">
    <location>
        <begin position="37"/>
        <end position="56"/>
    </location>
</feature>
<feature type="transmembrane region" description="Helical" evidence="7">
    <location>
        <begin position="302"/>
        <end position="320"/>
    </location>
</feature>
<dbReference type="SUPFAM" id="SSF51735">
    <property type="entry name" value="NAD(P)-binding Rossmann-fold domains"/>
    <property type="match status" value="1"/>
</dbReference>
<dbReference type="InterPro" id="IPR036291">
    <property type="entry name" value="NAD(P)-bd_dom_sf"/>
</dbReference>
<evidence type="ECO:0000256" key="1">
    <source>
        <dbReference type="ARBA" id="ARBA00004141"/>
    </source>
</evidence>
<dbReference type="GO" id="GO:1902600">
    <property type="term" value="P:proton transmembrane transport"/>
    <property type="evidence" value="ECO:0007669"/>
    <property type="project" value="InterPro"/>
</dbReference>
<dbReference type="InterPro" id="IPR038770">
    <property type="entry name" value="Na+/solute_symporter_sf"/>
</dbReference>
<dbReference type="InterPro" id="IPR006153">
    <property type="entry name" value="Cation/H_exchanger_TM"/>
</dbReference>
<keyword evidence="5 7" id="KW-1133">Transmembrane helix</keyword>
<feature type="transmembrane region" description="Helical" evidence="7">
    <location>
        <begin position="247"/>
        <end position="265"/>
    </location>
</feature>
<evidence type="ECO:0000256" key="3">
    <source>
        <dbReference type="ARBA" id="ARBA00022448"/>
    </source>
</evidence>
<comment type="caution">
    <text evidence="9">The sequence shown here is derived from an EMBL/GenBank/DDBJ whole genome shotgun (WGS) entry which is preliminary data.</text>
</comment>
<sequence>MATKHTLIPPTFIDLLEILAAGLVAALICRRLKISSIVGYLVMGALLGEGALHWVGQNNHDIEVLSEAGVFLLLFSIGLEFSLDDLLRLGRHLVVGGATQMALVAIPAGLIFRVVGYDLSTSIVLAAALSFSSTVLVFNALVEYGESSTRHGKRAIGVLLFQDLALVPLLLLVPMLTGGVAPTLGEVAQLAGASLLFIGLILLSRQVLAGWLIPSLANYRSPDIIILFTLVTLGGITMTAHGLGLPAAVGAFAAGLAFGGNRWSVQIDALILPFRETFAAVFFVSLGLLLDVQIVLNSPLRLLFLISVLIVLKAVAACLAMRLTGLTWRSSLGIGVGLAHVGEFAFVLARIAWQENVISAEDYNLLNAVAIGSLILTPLLLRAGLRWVEATQELEAMPSTADYDHESLKEAVVIGIGPIGKQIASFLETQGIEVSLIDRSPINLYPFEQLGFHTAAGDATQPDILRAAHTHQAGLVVLCVPDDLIALRILEQVRGLNDKAQVIVRCRYQSNVASFQKARVQFVVSEEQQAYESMIGFLSGFFLEKA</sequence>
<feature type="transmembrane region" description="Helical" evidence="7">
    <location>
        <begin position="188"/>
        <end position="212"/>
    </location>
</feature>
<dbReference type="EMBL" id="SJPS01000003">
    <property type="protein sequence ID" value="TWU27459.1"/>
    <property type="molecule type" value="Genomic_DNA"/>
</dbReference>
<feature type="transmembrane region" description="Helical" evidence="7">
    <location>
        <begin position="332"/>
        <end position="353"/>
    </location>
</feature>
<proteinExistence type="inferred from homology"/>
<dbReference type="Proteomes" id="UP000318437">
    <property type="component" value="Unassembled WGS sequence"/>
</dbReference>
<feature type="transmembrane region" description="Helical" evidence="7">
    <location>
        <begin position="224"/>
        <end position="241"/>
    </location>
</feature>
<dbReference type="Gene3D" id="3.40.50.720">
    <property type="entry name" value="NAD(P)-binding Rossmann-like Domain"/>
    <property type="match status" value="1"/>
</dbReference>
<dbReference type="InterPro" id="IPR003148">
    <property type="entry name" value="RCK_N"/>
</dbReference>
<evidence type="ECO:0000256" key="7">
    <source>
        <dbReference type="SAM" id="Phobius"/>
    </source>
</evidence>
<dbReference type="Gene3D" id="1.20.1530.20">
    <property type="match status" value="1"/>
</dbReference>
<keyword evidence="4 7" id="KW-0812">Transmembrane</keyword>
<evidence type="ECO:0000313" key="10">
    <source>
        <dbReference type="Proteomes" id="UP000318437"/>
    </source>
</evidence>
<reference evidence="9 10" key="1">
    <citation type="submission" date="2019-02" db="EMBL/GenBank/DDBJ databases">
        <title>Deep-cultivation of Planctomycetes and their phenomic and genomic characterization uncovers novel biology.</title>
        <authorList>
            <person name="Wiegand S."/>
            <person name="Jogler M."/>
            <person name="Boedeker C."/>
            <person name="Pinto D."/>
            <person name="Vollmers J."/>
            <person name="Rivas-Marin E."/>
            <person name="Kohn T."/>
            <person name="Peeters S.H."/>
            <person name="Heuer A."/>
            <person name="Rast P."/>
            <person name="Oberbeckmann S."/>
            <person name="Bunk B."/>
            <person name="Jeske O."/>
            <person name="Meyerdierks A."/>
            <person name="Storesund J.E."/>
            <person name="Kallscheuer N."/>
            <person name="Luecker S."/>
            <person name="Lage O.M."/>
            <person name="Pohl T."/>
            <person name="Merkel B.J."/>
            <person name="Hornburger P."/>
            <person name="Mueller R.-W."/>
            <person name="Bruemmer F."/>
            <person name="Labrenz M."/>
            <person name="Spormann A.M."/>
            <person name="Op Den Camp H."/>
            <person name="Overmann J."/>
            <person name="Amann R."/>
            <person name="Jetten M.S.M."/>
            <person name="Mascher T."/>
            <person name="Medema M.H."/>
            <person name="Devos D.P."/>
            <person name="Kaster A.-K."/>
            <person name="Ovreas L."/>
            <person name="Rohde M."/>
            <person name="Galperin M.Y."/>
            <person name="Jogler C."/>
        </authorList>
    </citation>
    <scope>NUCLEOTIDE SEQUENCE [LARGE SCALE GENOMIC DNA]</scope>
    <source>
        <strain evidence="9 10">Pla144</strain>
    </source>
</reference>
<name>A0A5C6CXU2_9BACT</name>
<feature type="transmembrane region" description="Helical" evidence="7">
    <location>
        <begin position="62"/>
        <end position="81"/>
    </location>
</feature>
<keyword evidence="10" id="KW-1185">Reference proteome</keyword>
<comment type="similarity">
    <text evidence="2">Belongs to the monovalent cation:proton antiporter 2 (CPA2) transporter (TC 2.A.37) family.</text>
</comment>
<dbReference type="GO" id="GO:0016020">
    <property type="term" value="C:membrane"/>
    <property type="evidence" value="ECO:0007669"/>
    <property type="project" value="UniProtKB-SubCell"/>
</dbReference>
<comment type="subcellular location">
    <subcellularLocation>
        <location evidence="1">Membrane</location>
        <topology evidence="1">Multi-pass membrane protein</topology>
    </subcellularLocation>
</comment>
<dbReference type="Pfam" id="PF02254">
    <property type="entry name" value="TrkA_N"/>
    <property type="match status" value="1"/>
</dbReference>
<evidence type="ECO:0000313" key="9">
    <source>
        <dbReference type="EMBL" id="TWU27459.1"/>
    </source>
</evidence>
<accession>A0A5C6CXU2</accession>
<dbReference type="AlphaFoldDB" id="A0A5C6CXU2"/>
<feature type="transmembrane region" description="Helical" evidence="7">
    <location>
        <begin position="12"/>
        <end position="30"/>
    </location>
</feature>
<dbReference type="GO" id="GO:0015297">
    <property type="term" value="F:antiporter activity"/>
    <property type="evidence" value="ECO:0007669"/>
    <property type="project" value="InterPro"/>
</dbReference>
<dbReference type="PROSITE" id="PS51201">
    <property type="entry name" value="RCK_N"/>
    <property type="match status" value="1"/>
</dbReference>
<dbReference type="PANTHER" id="PTHR42751:SF6">
    <property type="entry name" value="CONSERVED INTEGRAL MEMBRANE TRANSPORT PROTEIN-RELATED"/>
    <property type="match status" value="1"/>
</dbReference>
<keyword evidence="3" id="KW-0813">Transport</keyword>
<evidence type="ECO:0000256" key="6">
    <source>
        <dbReference type="ARBA" id="ARBA00023136"/>
    </source>
</evidence>
<evidence type="ECO:0000256" key="5">
    <source>
        <dbReference type="ARBA" id="ARBA00022989"/>
    </source>
</evidence>
<feature type="transmembrane region" description="Helical" evidence="7">
    <location>
        <begin position="121"/>
        <end position="142"/>
    </location>
</feature>